<gene>
    <name evidence="2" type="ORF">TIFTF001_017758</name>
</gene>
<protein>
    <submittedName>
        <fullName evidence="2">Uncharacterized protein</fullName>
    </submittedName>
</protein>
<evidence type="ECO:0000256" key="1">
    <source>
        <dbReference type="SAM" id="MobiDB-lite"/>
    </source>
</evidence>
<reference evidence="2" key="1">
    <citation type="submission" date="2023-07" db="EMBL/GenBank/DDBJ databases">
        <title>draft genome sequence of fig (Ficus carica).</title>
        <authorList>
            <person name="Takahashi T."/>
            <person name="Nishimura K."/>
        </authorList>
    </citation>
    <scope>NUCLEOTIDE SEQUENCE</scope>
</reference>
<accession>A0AA88DJ34</accession>
<dbReference type="EMBL" id="BTGU01000028">
    <property type="protein sequence ID" value="GMN48579.1"/>
    <property type="molecule type" value="Genomic_DNA"/>
</dbReference>
<feature type="compositionally biased region" description="Polar residues" evidence="1">
    <location>
        <begin position="23"/>
        <end position="34"/>
    </location>
</feature>
<feature type="compositionally biased region" description="Basic and acidic residues" evidence="1">
    <location>
        <begin position="93"/>
        <end position="104"/>
    </location>
</feature>
<feature type="compositionally biased region" description="Low complexity" evidence="1">
    <location>
        <begin position="1"/>
        <end position="22"/>
    </location>
</feature>
<feature type="compositionally biased region" description="Polar residues" evidence="1">
    <location>
        <begin position="73"/>
        <end position="90"/>
    </location>
</feature>
<proteinExistence type="predicted"/>
<name>A0AA88DJ34_FICCA</name>
<sequence length="111" mass="12097">MSGKPSLSPSDESSMSLSGDTSHTSFLKSLQSTKPRNRRFESRPAFRPCAIGSELCRAISDNTLESGSRGRNGPTSPLQILGSQSSCSSFTHRRGDPRVTDRSRRLSPHTM</sequence>
<dbReference type="Proteomes" id="UP001187192">
    <property type="component" value="Unassembled WGS sequence"/>
</dbReference>
<evidence type="ECO:0000313" key="2">
    <source>
        <dbReference type="EMBL" id="GMN48579.1"/>
    </source>
</evidence>
<feature type="region of interest" description="Disordered" evidence="1">
    <location>
        <begin position="1"/>
        <end position="45"/>
    </location>
</feature>
<keyword evidence="3" id="KW-1185">Reference proteome</keyword>
<comment type="caution">
    <text evidence="2">The sequence shown here is derived from an EMBL/GenBank/DDBJ whole genome shotgun (WGS) entry which is preliminary data.</text>
</comment>
<feature type="region of interest" description="Disordered" evidence="1">
    <location>
        <begin position="63"/>
        <end position="111"/>
    </location>
</feature>
<evidence type="ECO:0000313" key="3">
    <source>
        <dbReference type="Proteomes" id="UP001187192"/>
    </source>
</evidence>
<organism evidence="2 3">
    <name type="scientific">Ficus carica</name>
    <name type="common">Common fig</name>
    <dbReference type="NCBI Taxonomy" id="3494"/>
    <lineage>
        <taxon>Eukaryota</taxon>
        <taxon>Viridiplantae</taxon>
        <taxon>Streptophyta</taxon>
        <taxon>Embryophyta</taxon>
        <taxon>Tracheophyta</taxon>
        <taxon>Spermatophyta</taxon>
        <taxon>Magnoliopsida</taxon>
        <taxon>eudicotyledons</taxon>
        <taxon>Gunneridae</taxon>
        <taxon>Pentapetalae</taxon>
        <taxon>rosids</taxon>
        <taxon>fabids</taxon>
        <taxon>Rosales</taxon>
        <taxon>Moraceae</taxon>
        <taxon>Ficeae</taxon>
        <taxon>Ficus</taxon>
    </lineage>
</organism>
<dbReference type="AlphaFoldDB" id="A0AA88DJ34"/>